<organism evidence="4">
    <name type="scientific">Amphimedon queenslandica</name>
    <name type="common">Sponge</name>
    <dbReference type="NCBI Taxonomy" id="400682"/>
    <lineage>
        <taxon>Eukaryota</taxon>
        <taxon>Metazoa</taxon>
        <taxon>Porifera</taxon>
        <taxon>Demospongiae</taxon>
        <taxon>Heteroscleromorpha</taxon>
        <taxon>Haplosclerida</taxon>
        <taxon>Niphatidae</taxon>
        <taxon>Amphimedon</taxon>
    </lineage>
</organism>
<protein>
    <submittedName>
        <fullName evidence="4">Uncharacterized protein</fullName>
    </submittedName>
</protein>
<keyword evidence="2 3" id="KW-0040">ANK repeat</keyword>
<dbReference type="Pfam" id="PF12796">
    <property type="entry name" value="Ank_2"/>
    <property type="match status" value="1"/>
</dbReference>
<keyword evidence="1" id="KW-0677">Repeat</keyword>
<evidence type="ECO:0000256" key="2">
    <source>
        <dbReference type="ARBA" id="ARBA00023043"/>
    </source>
</evidence>
<dbReference type="OrthoDB" id="1577640at2759"/>
<accession>A0A1X7TSV7</accession>
<evidence type="ECO:0000256" key="1">
    <source>
        <dbReference type="ARBA" id="ARBA00022737"/>
    </source>
</evidence>
<dbReference type="PROSITE" id="PS50297">
    <property type="entry name" value="ANK_REP_REGION"/>
    <property type="match status" value="1"/>
</dbReference>
<dbReference type="Gene3D" id="1.25.40.20">
    <property type="entry name" value="Ankyrin repeat-containing domain"/>
    <property type="match status" value="1"/>
</dbReference>
<dbReference type="EnsemblMetazoa" id="Aqu2.1.18306_001">
    <property type="protein sequence ID" value="Aqu2.1.18306_001"/>
    <property type="gene ID" value="Aqu2.1.18306"/>
</dbReference>
<dbReference type="PRINTS" id="PR01415">
    <property type="entry name" value="ANKYRIN"/>
</dbReference>
<dbReference type="InterPro" id="IPR002110">
    <property type="entry name" value="Ankyrin_rpt"/>
</dbReference>
<dbReference type="PROSITE" id="PS50088">
    <property type="entry name" value="ANK_REPEAT"/>
    <property type="match status" value="1"/>
</dbReference>
<dbReference type="SUPFAM" id="SSF48403">
    <property type="entry name" value="Ankyrin repeat"/>
    <property type="match status" value="1"/>
</dbReference>
<dbReference type="InterPro" id="IPR036770">
    <property type="entry name" value="Ankyrin_rpt-contain_sf"/>
</dbReference>
<reference evidence="4" key="1">
    <citation type="submission" date="2017-05" db="UniProtKB">
        <authorList>
            <consortium name="EnsemblMetazoa"/>
        </authorList>
    </citation>
    <scope>IDENTIFICATION</scope>
</reference>
<name>A0A1X7TSV7_AMPQE</name>
<dbReference type="SMART" id="SM00248">
    <property type="entry name" value="ANK"/>
    <property type="match status" value="2"/>
</dbReference>
<dbReference type="PANTHER" id="PTHR24198">
    <property type="entry name" value="ANKYRIN REPEAT AND PROTEIN KINASE DOMAIN-CONTAINING PROTEIN"/>
    <property type="match status" value="1"/>
</dbReference>
<evidence type="ECO:0000256" key="3">
    <source>
        <dbReference type="PROSITE-ProRule" id="PRU00023"/>
    </source>
</evidence>
<sequence>MDSNFEEVDKLLCYEAVDINVTDNNGRIPLFYACEEGNEKIIQLLIAFENKQDPRTALHIASLKGHTQVVQLLLEHKANVNLADKDE</sequence>
<proteinExistence type="predicted"/>
<evidence type="ECO:0000313" key="4">
    <source>
        <dbReference type="EnsemblMetazoa" id="Aqu2.1.18306_001"/>
    </source>
</evidence>
<dbReference type="AlphaFoldDB" id="A0A1X7TSV7"/>
<feature type="repeat" description="ANK" evidence="3">
    <location>
        <begin position="53"/>
        <end position="85"/>
    </location>
</feature>
<dbReference type="PANTHER" id="PTHR24198:SF194">
    <property type="entry name" value="INVERSIN-A"/>
    <property type="match status" value="1"/>
</dbReference>
<dbReference type="InParanoid" id="A0A1X7TSV7"/>